<dbReference type="Pfam" id="PF01532">
    <property type="entry name" value="Glyco_hydro_47"/>
    <property type="match status" value="1"/>
</dbReference>
<evidence type="ECO:0000256" key="9">
    <source>
        <dbReference type="RuleBase" id="RU361193"/>
    </source>
</evidence>
<comment type="cofactor">
    <cofactor evidence="1 7">
        <name>Ca(2+)</name>
        <dbReference type="ChEBI" id="CHEBI:29108"/>
    </cofactor>
</comment>
<dbReference type="GO" id="GO:0036503">
    <property type="term" value="P:ERAD pathway"/>
    <property type="evidence" value="ECO:0007669"/>
    <property type="project" value="UniProtKB-ARBA"/>
</dbReference>
<dbReference type="Gene3D" id="1.50.10.10">
    <property type="match status" value="1"/>
</dbReference>
<dbReference type="EMBL" id="MU004237">
    <property type="protein sequence ID" value="KAF2667621.1"/>
    <property type="molecule type" value="Genomic_DNA"/>
</dbReference>
<feature type="active site" description="Proton donor" evidence="6">
    <location>
        <position position="227"/>
    </location>
</feature>
<keyword evidence="11" id="KW-1185">Reference proteome</keyword>
<feature type="disulfide bond" evidence="8">
    <location>
        <begin position="431"/>
        <end position="460"/>
    </location>
</feature>
<keyword evidence="7" id="KW-0479">Metal-binding</keyword>
<keyword evidence="4 9" id="KW-0378">Hydrolase</keyword>
<evidence type="ECO:0000256" key="4">
    <source>
        <dbReference type="ARBA" id="ARBA00022801"/>
    </source>
</evidence>
<evidence type="ECO:0000256" key="2">
    <source>
        <dbReference type="ARBA" id="ARBA00004922"/>
    </source>
</evidence>
<protein>
    <recommendedName>
        <fullName evidence="9">alpha-1,2-Mannosidase</fullName>
        <ecNumber evidence="9">3.2.1.-</ecNumber>
    </recommendedName>
</protein>
<feature type="binding site" evidence="7">
    <location>
        <position position="596"/>
    </location>
    <ligand>
        <name>Ca(2+)</name>
        <dbReference type="ChEBI" id="CHEBI:29108"/>
    </ligand>
</feature>
<evidence type="ECO:0000313" key="11">
    <source>
        <dbReference type="Proteomes" id="UP000799302"/>
    </source>
</evidence>
<dbReference type="OrthoDB" id="8118055at2759"/>
<dbReference type="InterPro" id="IPR036026">
    <property type="entry name" value="Seven-hairpin_glycosidases"/>
</dbReference>
<feature type="active site" description="Proton donor" evidence="6">
    <location>
        <position position="474"/>
    </location>
</feature>
<gene>
    <name evidence="10" type="ORF">BT63DRAFT_296412</name>
</gene>
<accession>A0A6A6U7P4</accession>
<dbReference type="InterPro" id="IPR001382">
    <property type="entry name" value="Glyco_hydro_47"/>
</dbReference>
<evidence type="ECO:0000256" key="3">
    <source>
        <dbReference type="ARBA" id="ARBA00007658"/>
    </source>
</evidence>
<feature type="active site" evidence="6">
    <location>
        <position position="363"/>
    </location>
</feature>
<dbReference type="GO" id="GO:0005783">
    <property type="term" value="C:endoplasmic reticulum"/>
    <property type="evidence" value="ECO:0007669"/>
    <property type="project" value="TreeGrafter"/>
</dbReference>
<reference evidence="10" key="1">
    <citation type="journal article" date="2020" name="Stud. Mycol.">
        <title>101 Dothideomycetes genomes: a test case for predicting lifestyles and emergence of pathogens.</title>
        <authorList>
            <person name="Haridas S."/>
            <person name="Albert R."/>
            <person name="Binder M."/>
            <person name="Bloem J."/>
            <person name="Labutti K."/>
            <person name="Salamov A."/>
            <person name="Andreopoulos B."/>
            <person name="Baker S."/>
            <person name="Barry K."/>
            <person name="Bills G."/>
            <person name="Bluhm B."/>
            <person name="Cannon C."/>
            <person name="Castanera R."/>
            <person name="Culley D."/>
            <person name="Daum C."/>
            <person name="Ezra D."/>
            <person name="Gonzalez J."/>
            <person name="Henrissat B."/>
            <person name="Kuo A."/>
            <person name="Liang C."/>
            <person name="Lipzen A."/>
            <person name="Lutzoni F."/>
            <person name="Magnuson J."/>
            <person name="Mondo S."/>
            <person name="Nolan M."/>
            <person name="Ohm R."/>
            <person name="Pangilinan J."/>
            <person name="Park H.-J."/>
            <person name="Ramirez L."/>
            <person name="Alfaro M."/>
            <person name="Sun H."/>
            <person name="Tritt A."/>
            <person name="Yoshinaga Y."/>
            <person name="Zwiers L.-H."/>
            <person name="Turgeon B."/>
            <person name="Goodwin S."/>
            <person name="Spatafora J."/>
            <person name="Crous P."/>
            <person name="Grigoriev I."/>
        </authorList>
    </citation>
    <scope>NUCLEOTIDE SEQUENCE</scope>
    <source>
        <strain evidence="10">CBS 115976</strain>
    </source>
</reference>
<dbReference type="GO" id="GO:0016020">
    <property type="term" value="C:membrane"/>
    <property type="evidence" value="ECO:0007669"/>
    <property type="project" value="InterPro"/>
</dbReference>
<keyword evidence="7" id="KW-0106">Calcium</keyword>
<evidence type="ECO:0000256" key="7">
    <source>
        <dbReference type="PIRSR" id="PIRSR601382-2"/>
    </source>
</evidence>
<evidence type="ECO:0000256" key="6">
    <source>
        <dbReference type="PIRSR" id="PIRSR601382-1"/>
    </source>
</evidence>
<name>A0A6A6U7P4_9PEZI</name>
<dbReference type="AlphaFoldDB" id="A0A6A6U7P4"/>
<dbReference type="Proteomes" id="UP000799302">
    <property type="component" value="Unassembled WGS sequence"/>
</dbReference>
<organism evidence="10 11">
    <name type="scientific">Microthyrium microscopicum</name>
    <dbReference type="NCBI Taxonomy" id="703497"/>
    <lineage>
        <taxon>Eukaryota</taxon>
        <taxon>Fungi</taxon>
        <taxon>Dikarya</taxon>
        <taxon>Ascomycota</taxon>
        <taxon>Pezizomycotina</taxon>
        <taxon>Dothideomycetes</taxon>
        <taxon>Dothideomycetes incertae sedis</taxon>
        <taxon>Microthyriales</taxon>
        <taxon>Microthyriaceae</taxon>
        <taxon>Microthyrium</taxon>
    </lineage>
</organism>
<evidence type="ECO:0000256" key="5">
    <source>
        <dbReference type="ARBA" id="ARBA00023157"/>
    </source>
</evidence>
<dbReference type="PRINTS" id="PR00747">
    <property type="entry name" value="GLYHDRLASE47"/>
</dbReference>
<dbReference type="GO" id="GO:0004571">
    <property type="term" value="F:mannosyl-oligosaccharide 1,2-alpha-mannosidase activity"/>
    <property type="evidence" value="ECO:0007669"/>
    <property type="project" value="InterPro"/>
</dbReference>
<proteinExistence type="inferred from homology"/>
<dbReference type="InterPro" id="IPR050749">
    <property type="entry name" value="Glycosyl_Hydrolase_47"/>
</dbReference>
<feature type="active site" evidence="6">
    <location>
        <position position="510"/>
    </location>
</feature>
<dbReference type="GO" id="GO:0005975">
    <property type="term" value="P:carbohydrate metabolic process"/>
    <property type="evidence" value="ECO:0007669"/>
    <property type="project" value="InterPro"/>
</dbReference>
<keyword evidence="9" id="KW-0326">Glycosidase</keyword>
<dbReference type="GO" id="GO:0005509">
    <property type="term" value="F:calcium ion binding"/>
    <property type="evidence" value="ECO:0007669"/>
    <property type="project" value="InterPro"/>
</dbReference>
<keyword evidence="5 8" id="KW-1015">Disulfide bond</keyword>
<dbReference type="SUPFAM" id="SSF48225">
    <property type="entry name" value="Seven-hairpin glycosidases"/>
    <property type="match status" value="1"/>
</dbReference>
<comment type="similarity">
    <text evidence="3 9">Belongs to the glycosyl hydrolase 47 family.</text>
</comment>
<dbReference type="PANTHER" id="PTHR11742:SF89">
    <property type="entry name" value="ALPHA-1,2-MANNOSIDASE"/>
    <property type="match status" value="1"/>
</dbReference>
<dbReference type="FunFam" id="1.50.10.10:FF:000037">
    <property type="entry name" value="alpha-1,2-Mannosidase"/>
    <property type="match status" value="1"/>
</dbReference>
<dbReference type="InterPro" id="IPR012341">
    <property type="entry name" value="6hp_glycosidase-like_sf"/>
</dbReference>
<evidence type="ECO:0000256" key="1">
    <source>
        <dbReference type="ARBA" id="ARBA00001913"/>
    </source>
</evidence>
<dbReference type="EC" id="3.2.1.-" evidence="9"/>
<sequence length="605" mass="67752">MLQLTLALKSFCNTAQSKVVNCLHQDMLLPRKKCWDLVTLVAVCYVLFLVGHKCFLPTASPSKSSSTAPSLPVSACPDSPPFPAYVPPQNGFDWRAVPVKYPVQEFAALPTGTSLTLPKIQHDFASNANTVSVSAQITRKQRQASVKAVFLRAWQSYKDRAWLADELAPISGGSKNPFGGWGATLVDNLDTLWLMDMKDDFEMAVAAATNISFNPESSSLESLNMFETTIRYLGGFLAAYDLTDCKDERLLAKAVEVGDMIYASFDTPNRMPCTRWNPRKTAEDQLPAEQGIIAEMASFSLEFTRLSQLTGDMRYYDAVARVTNILYEQQNRTQLPGMFPIGVDVRAQDLTFDTSFSFGAMADSAFEYFGKTYQLLGGQEPQYARLYEHAMDTAITHMLFRPQLPDQADILISGVAHAGAARENSGQHLSCFAGGMFLLGGRLFSNNTHIDVGTKLTNGCVWAYRHSPIGIMPERFSMNACPTLEPCDWDPHQQSAFTNIGDGKYALRPEAIESMLYLYRITGDTKLQDIAWEMFQSIDKYTRTDFANAAIKDTQMPYPEKEDSMESFWMAETLKYFYLIFSEPDLVSLDDYVFNTEAHPFRIPR</sequence>
<evidence type="ECO:0000313" key="10">
    <source>
        <dbReference type="EMBL" id="KAF2667621.1"/>
    </source>
</evidence>
<dbReference type="PANTHER" id="PTHR11742">
    <property type="entry name" value="MANNOSYL-OLIGOSACCHARIDE ALPHA-1,2-MANNOSIDASE-RELATED"/>
    <property type="match status" value="1"/>
</dbReference>
<comment type="pathway">
    <text evidence="2">Protein modification; protein glycosylation.</text>
</comment>
<evidence type="ECO:0000256" key="8">
    <source>
        <dbReference type="PIRSR" id="PIRSR601382-3"/>
    </source>
</evidence>
<dbReference type="UniPathway" id="UPA00378"/>